<organism evidence="1 2">
    <name type="scientific">Stephania yunnanensis</name>
    <dbReference type="NCBI Taxonomy" id="152371"/>
    <lineage>
        <taxon>Eukaryota</taxon>
        <taxon>Viridiplantae</taxon>
        <taxon>Streptophyta</taxon>
        <taxon>Embryophyta</taxon>
        <taxon>Tracheophyta</taxon>
        <taxon>Spermatophyta</taxon>
        <taxon>Magnoliopsida</taxon>
        <taxon>Ranunculales</taxon>
        <taxon>Menispermaceae</taxon>
        <taxon>Menispermoideae</taxon>
        <taxon>Cissampelideae</taxon>
        <taxon>Stephania</taxon>
    </lineage>
</organism>
<protein>
    <submittedName>
        <fullName evidence="1">Uncharacterized protein</fullName>
    </submittedName>
</protein>
<gene>
    <name evidence="1" type="ORF">Syun_029580</name>
</gene>
<proteinExistence type="predicted"/>
<sequence>MALPSKYNDSILQPWKRRTRAKSYVGIKGNNFKCDNSISAMHNAEDLLSFIRLLIGVHTI</sequence>
<dbReference type="EMBL" id="JBBNAF010000013">
    <property type="protein sequence ID" value="KAK9087186.1"/>
    <property type="molecule type" value="Genomic_DNA"/>
</dbReference>
<accession>A0AAP0E5W3</accession>
<name>A0AAP0E5W3_9MAGN</name>
<evidence type="ECO:0000313" key="2">
    <source>
        <dbReference type="Proteomes" id="UP001420932"/>
    </source>
</evidence>
<comment type="caution">
    <text evidence="1">The sequence shown here is derived from an EMBL/GenBank/DDBJ whole genome shotgun (WGS) entry which is preliminary data.</text>
</comment>
<reference evidence="1 2" key="1">
    <citation type="submission" date="2024-01" db="EMBL/GenBank/DDBJ databases">
        <title>Genome assemblies of Stephania.</title>
        <authorList>
            <person name="Yang L."/>
        </authorList>
    </citation>
    <scope>NUCLEOTIDE SEQUENCE [LARGE SCALE GENOMIC DNA]</scope>
    <source>
        <strain evidence="1">YNDBR</strain>
        <tissue evidence="1">Leaf</tissue>
    </source>
</reference>
<dbReference type="Proteomes" id="UP001420932">
    <property type="component" value="Unassembled WGS sequence"/>
</dbReference>
<keyword evidence="2" id="KW-1185">Reference proteome</keyword>
<dbReference type="AlphaFoldDB" id="A0AAP0E5W3"/>
<evidence type="ECO:0000313" key="1">
    <source>
        <dbReference type="EMBL" id="KAK9087186.1"/>
    </source>
</evidence>